<feature type="transmembrane region" description="Helical" evidence="1">
    <location>
        <begin position="6"/>
        <end position="28"/>
    </location>
</feature>
<sequence length="156" mass="17834">MSINWFGFPDALIIAGVALLLFGIYHVGQRWRKSYPMLGFKEWINAVKDIIVILWAASMTLLFVVLTAPVIGWIDKFEKAATSAPEYWVFHFLVPLAYVFTVPGLLAIAAIRLLLWKPMKYNKEEQAFLNADRVKWKAKLGRFGFLIKVKEGDANE</sequence>
<dbReference type="AlphaFoldDB" id="A0A0F9AQW4"/>
<reference evidence="2" key="1">
    <citation type="journal article" date="2015" name="Nature">
        <title>Complex archaea that bridge the gap between prokaryotes and eukaryotes.</title>
        <authorList>
            <person name="Spang A."/>
            <person name="Saw J.H."/>
            <person name="Jorgensen S.L."/>
            <person name="Zaremba-Niedzwiedzka K."/>
            <person name="Martijn J."/>
            <person name="Lind A.E."/>
            <person name="van Eijk R."/>
            <person name="Schleper C."/>
            <person name="Guy L."/>
            <person name="Ettema T.J."/>
        </authorList>
    </citation>
    <scope>NUCLEOTIDE SEQUENCE</scope>
</reference>
<keyword evidence="1" id="KW-0472">Membrane</keyword>
<evidence type="ECO:0000313" key="2">
    <source>
        <dbReference type="EMBL" id="KKL04027.1"/>
    </source>
</evidence>
<keyword evidence="1" id="KW-1133">Transmembrane helix</keyword>
<keyword evidence="1" id="KW-0812">Transmembrane</keyword>
<name>A0A0F9AQW4_9ZZZZ</name>
<accession>A0A0F9AQW4</accession>
<feature type="transmembrane region" description="Helical" evidence="1">
    <location>
        <begin position="92"/>
        <end position="115"/>
    </location>
</feature>
<dbReference type="EMBL" id="LAZR01044697">
    <property type="protein sequence ID" value="KKL04027.1"/>
    <property type="molecule type" value="Genomic_DNA"/>
</dbReference>
<evidence type="ECO:0000256" key="1">
    <source>
        <dbReference type="SAM" id="Phobius"/>
    </source>
</evidence>
<gene>
    <name evidence="2" type="ORF">LCGC14_2620160</name>
</gene>
<feature type="transmembrane region" description="Helical" evidence="1">
    <location>
        <begin position="49"/>
        <end position="72"/>
    </location>
</feature>
<protein>
    <submittedName>
        <fullName evidence="2">Uncharacterized protein</fullName>
    </submittedName>
</protein>
<proteinExistence type="predicted"/>
<organism evidence="2">
    <name type="scientific">marine sediment metagenome</name>
    <dbReference type="NCBI Taxonomy" id="412755"/>
    <lineage>
        <taxon>unclassified sequences</taxon>
        <taxon>metagenomes</taxon>
        <taxon>ecological metagenomes</taxon>
    </lineage>
</organism>
<comment type="caution">
    <text evidence="2">The sequence shown here is derived from an EMBL/GenBank/DDBJ whole genome shotgun (WGS) entry which is preliminary data.</text>
</comment>